<dbReference type="EMBL" id="BAAAGA010000001">
    <property type="protein sequence ID" value="GAA0613509.1"/>
    <property type="molecule type" value="Genomic_DNA"/>
</dbReference>
<evidence type="ECO:0000256" key="1">
    <source>
        <dbReference type="ARBA" id="ARBA00022670"/>
    </source>
</evidence>
<organism evidence="7 8">
    <name type="scientific">Brevundimonas kwangchunensis</name>
    <dbReference type="NCBI Taxonomy" id="322163"/>
    <lineage>
        <taxon>Bacteria</taxon>
        <taxon>Pseudomonadati</taxon>
        <taxon>Pseudomonadota</taxon>
        <taxon>Alphaproteobacteria</taxon>
        <taxon>Caulobacterales</taxon>
        <taxon>Caulobacteraceae</taxon>
        <taxon>Brevundimonas</taxon>
    </lineage>
</organism>
<feature type="signal peptide" evidence="4">
    <location>
        <begin position="1"/>
        <end position="25"/>
    </location>
</feature>
<reference evidence="8" key="1">
    <citation type="journal article" date="2019" name="Int. J. Syst. Evol. Microbiol.">
        <title>The Global Catalogue of Microorganisms (GCM) 10K type strain sequencing project: providing services to taxonomists for standard genome sequencing and annotation.</title>
        <authorList>
            <consortium name="The Broad Institute Genomics Platform"/>
            <consortium name="The Broad Institute Genome Sequencing Center for Infectious Disease"/>
            <person name="Wu L."/>
            <person name="Ma J."/>
        </authorList>
    </citation>
    <scope>NUCLEOTIDE SEQUENCE [LARGE SCALE GENOMIC DNA]</scope>
    <source>
        <strain evidence="8">JCM 12928</strain>
    </source>
</reference>
<dbReference type="Gene3D" id="2.130.10.10">
    <property type="entry name" value="YVTN repeat-like/Quinoprotein amine dehydrogenase"/>
    <property type="match status" value="1"/>
</dbReference>
<feature type="chain" id="PRO_5046066852" evidence="4">
    <location>
        <begin position="26"/>
        <end position="656"/>
    </location>
</feature>
<keyword evidence="3" id="KW-0720">Serine protease</keyword>
<keyword evidence="2" id="KW-0378">Hydrolase</keyword>
<keyword evidence="4" id="KW-0732">Signal</keyword>
<evidence type="ECO:0000259" key="5">
    <source>
        <dbReference type="Pfam" id="PF00326"/>
    </source>
</evidence>
<dbReference type="PRINTS" id="PR00862">
    <property type="entry name" value="PROLIGOPTASE"/>
</dbReference>
<name>A0ABP3RSP4_9CAUL</name>
<accession>A0ABP3RSP4</accession>
<keyword evidence="8" id="KW-1185">Reference proteome</keyword>
<dbReference type="InterPro" id="IPR023302">
    <property type="entry name" value="Pept_S9A_N"/>
</dbReference>
<dbReference type="Proteomes" id="UP001501352">
    <property type="component" value="Unassembled WGS sequence"/>
</dbReference>
<evidence type="ECO:0000256" key="4">
    <source>
        <dbReference type="SAM" id="SignalP"/>
    </source>
</evidence>
<comment type="caution">
    <text evidence="7">The sequence shown here is derived from an EMBL/GenBank/DDBJ whole genome shotgun (WGS) entry which is preliminary data.</text>
</comment>
<evidence type="ECO:0000256" key="2">
    <source>
        <dbReference type="ARBA" id="ARBA00022801"/>
    </source>
</evidence>
<keyword evidence="1" id="KW-0645">Protease</keyword>
<sequence>MIRRTVRPLALAAVLLATTAPMAIAQTAEAPQRREVGALVYDGVPAIPASLRPQIQRYRNARGAGFQDWMADGSILISTRFGETSQLHRVAAPGADRRQLTFFGEPIGGATVIPGTNRYAYSRDAGGAEYFQIYLADEHGGEIALTEAGTRNQSLLFSRDGKTAFWSQVRPGQSVYEIIAGDVERPGERRVVHRGEGSWSPVDVSADGRTLLMSKYISVQESELWVLDLTTGQARELRPTDGKISWGDASLTPDGRSVIATSDEGSDFSRLVQVSVADGSVTPLVDDLNWDVEGVELSDDGRLLAYTVNEDGYAKVHVRDLRTRRALPQPELPVGTAGGLEFSPDGRTLALTLSTPSSSGDVWTWDVENGGLTRWTESEVGPVDPSTFVTPELVRFDSFDGLSVPAFVYKPREVDGRAPVIIDIHGGPEGQSRPGFNPGYQQWVNDLGAVVIVPNVRGSTGYGKAYVAMDNGPLRQNSVKDIGALLDWIATQPDLDPSRVVVHGGSYGGFMVLASSAAYPDRLAGVVDIVGISNFVTFLQNTEGYRRDLRRAEYGDERDPEMRAIFDQISPLNLTDRMTAPLLVIQGANDPRVPRSEAEQIVSAVRGHDRPVWYLLAMDEGHGFRKKSNSDAQAEVTNLFLRQVFGLPTDPAAGSQ</sequence>
<dbReference type="PANTHER" id="PTHR42776">
    <property type="entry name" value="SERINE PEPTIDASE S9 FAMILY MEMBER"/>
    <property type="match status" value="1"/>
</dbReference>
<feature type="domain" description="Peptidase S9A N-terminal" evidence="6">
    <location>
        <begin position="115"/>
        <end position="279"/>
    </location>
</feature>
<dbReference type="InterPro" id="IPR029058">
    <property type="entry name" value="AB_hydrolase_fold"/>
</dbReference>
<protein>
    <submittedName>
        <fullName evidence="7">S9 family peptidase</fullName>
    </submittedName>
</protein>
<dbReference type="SUPFAM" id="SSF53474">
    <property type="entry name" value="alpha/beta-Hydrolases"/>
    <property type="match status" value="1"/>
</dbReference>
<evidence type="ECO:0000313" key="7">
    <source>
        <dbReference type="EMBL" id="GAA0613509.1"/>
    </source>
</evidence>
<dbReference type="Gene3D" id="2.120.10.30">
    <property type="entry name" value="TolB, C-terminal domain"/>
    <property type="match status" value="1"/>
</dbReference>
<dbReference type="InterPro" id="IPR001375">
    <property type="entry name" value="Peptidase_S9_cat"/>
</dbReference>
<dbReference type="InterPro" id="IPR011042">
    <property type="entry name" value="6-blade_b-propeller_TolB-like"/>
</dbReference>
<gene>
    <name evidence="7" type="ORF">GCM10009422_05600</name>
</gene>
<dbReference type="SUPFAM" id="SSF82171">
    <property type="entry name" value="DPP6 N-terminal domain-like"/>
    <property type="match status" value="1"/>
</dbReference>
<dbReference type="Gene3D" id="3.40.50.1820">
    <property type="entry name" value="alpha/beta hydrolase"/>
    <property type="match status" value="1"/>
</dbReference>
<dbReference type="InterPro" id="IPR002470">
    <property type="entry name" value="Peptidase_S9A"/>
</dbReference>
<evidence type="ECO:0000259" key="6">
    <source>
        <dbReference type="Pfam" id="PF02897"/>
    </source>
</evidence>
<proteinExistence type="predicted"/>
<dbReference type="RefSeq" id="WP_343790043.1">
    <property type="nucleotide sequence ID" value="NZ_BAAAGA010000001.1"/>
</dbReference>
<dbReference type="Pfam" id="PF00326">
    <property type="entry name" value="Peptidase_S9"/>
    <property type="match status" value="1"/>
</dbReference>
<evidence type="ECO:0000256" key="3">
    <source>
        <dbReference type="ARBA" id="ARBA00022825"/>
    </source>
</evidence>
<dbReference type="InterPro" id="IPR015943">
    <property type="entry name" value="WD40/YVTN_repeat-like_dom_sf"/>
</dbReference>
<feature type="domain" description="Peptidase S9 prolyl oligopeptidase catalytic" evidence="5">
    <location>
        <begin position="440"/>
        <end position="646"/>
    </location>
</feature>
<dbReference type="Pfam" id="PF02897">
    <property type="entry name" value="Peptidase_S9_N"/>
    <property type="match status" value="1"/>
</dbReference>
<evidence type="ECO:0000313" key="8">
    <source>
        <dbReference type="Proteomes" id="UP001501352"/>
    </source>
</evidence>
<dbReference type="PANTHER" id="PTHR42776:SF27">
    <property type="entry name" value="DIPEPTIDYL PEPTIDASE FAMILY MEMBER 6"/>
    <property type="match status" value="1"/>
</dbReference>